<reference evidence="1" key="2">
    <citation type="submission" date="2015-06" db="UniProtKB">
        <authorList>
            <consortium name="EnsemblPlants"/>
        </authorList>
    </citation>
    <scope>IDENTIFICATION</scope>
</reference>
<dbReference type="AlphaFoldDB" id="A0A0E0NH20"/>
<proteinExistence type="predicted"/>
<accession>A0A0E0NH20</accession>
<evidence type="ECO:0000313" key="1">
    <source>
        <dbReference type="EnsemblPlants" id="ORUFI02G23370.1"/>
    </source>
</evidence>
<protein>
    <submittedName>
        <fullName evidence="1">Uncharacterized protein</fullName>
    </submittedName>
</protein>
<dbReference type="HOGENOM" id="CLU_171388_0_0_1"/>
<keyword evidence="2" id="KW-1185">Reference proteome</keyword>
<dbReference type="Gramene" id="ORUFI02G23370.1">
    <property type="protein sequence ID" value="ORUFI02G23370.1"/>
    <property type="gene ID" value="ORUFI02G23370"/>
</dbReference>
<organism evidence="1 2">
    <name type="scientific">Oryza rufipogon</name>
    <name type="common">Brownbeard rice</name>
    <name type="synonym">Asian wild rice</name>
    <dbReference type="NCBI Taxonomy" id="4529"/>
    <lineage>
        <taxon>Eukaryota</taxon>
        <taxon>Viridiplantae</taxon>
        <taxon>Streptophyta</taxon>
        <taxon>Embryophyta</taxon>
        <taxon>Tracheophyta</taxon>
        <taxon>Spermatophyta</taxon>
        <taxon>Magnoliopsida</taxon>
        <taxon>Liliopsida</taxon>
        <taxon>Poales</taxon>
        <taxon>Poaceae</taxon>
        <taxon>BOP clade</taxon>
        <taxon>Oryzoideae</taxon>
        <taxon>Oryzeae</taxon>
        <taxon>Oryzinae</taxon>
        <taxon>Oryza</taxon>
    </lineage>
</organism>
<dbReference type="Proteomes" id="UP000008022">
    <property type="component" value="Unassembled WGS sequence"/>
</dbReference>
<dbReference type="EnsemblPlants" id="ORUFI02G23370.1">
    <property type="protein sequence ID" value="ORUFI02G23370.1"/>
    <property type="gene ID" value="ORUFI02G23370"/>
</dbReference>
<evidence type="ECO:0000313" key="2">
    <source>
        <dbReference type="Proteomes" id="UP000008022"/>
    </source>
</evidence>
<name>A0A0E0NH20_ORYRU</name>
<dbReference type="OMA" id="GQWPWPL"/>
<reference evidence="2" key="1">
    <citation type="submission" date="2013-06" db="EMBL/GenBank/DDBJ databases">
        <authorList>
            <person name="Zhao Q."/>
        </authorList>
    </citation>
    <scope>NUCLEOTIDE SEQUENCE</scope>
    <source>
        <strain evidence="2">cv. W1943</strain>
    </source>
</reference>
<sequence length="134" mass="14509">MVAHLSSTSLRWQRSRLRQVLVLPPPLAMASGSTVRFVSNGDGGGTNATFGSGGEQQLYPLPLMNSVSGDGQWPWPLIGGDGPGLWLCSMECVEEVARVCVVFKDYVSAAFNVTSLVNNHIDIWYNDPNIKVSN</sequence>